<comment type="caution">
    <text evidence="1">The sequence shown here is derived from an EMBL/GenBank/DDBJ whole genome shotgun (WGS) entry which is preliminary data.</text>
</comment>
<dbReference type="InterPro" id="IPR052922">
    <property type="entry name" value="Cytidylate_Kinase-2"/>
</dbReference>
<proteinExistence type="predicted"/>
<keyword evidence="2" id="KW-1185">Reference proteome</keyword>
<protein>
    <submittedName>
        <fullName evidence="1">AAA family ATPase</fullName>
    </submittedName>
</protein>
<dbReference type="Proteomes" id="UP000723714">
    <property type="component" value="Unassembled WGS sequence"/>
</dbReference>
<name>A0ABS6D9Q2_9FIRM</name>
<dbReference type="EMBL" id="JABACJ020000031">
    <property type="protein sequence ID" value="MBU3878343.1"/>
    <property type="molecule type" value="Genomic_DNA"/>
</dbReference>
<sequence>MADHVIHIYGGSGSGTTTLAKYISEKAGYFLMDTDHYYWLPADIPYTLKRSIPERLELMKKDIVEHDKVVISGSLVGWGDELIPFFTLAIRLVTDTDVRIARLRKREREHFGSRIDPSGDMYKNYLEFIEWASAYDTGGVEMRSKAMHDEWQKLLKCRQITLDGNNSKEYNFNVIIKESIRI</sequence>
<dbReference type="PANTHER" id="PTHR37816:SF2">
    <property type="entry name" value="DNA TOPOLOGY MODULATION PROTEIN FLAR-RELATED PROTEIN"/>
    <property type="match status" value="1"/>
</dbReference>
<reference evidence="1 2" key="1">
    <citation type="submission" date="2021-06" db="EMBL/GenBank/DDBJ databases">
        <title>Faecalicatena sp. nov. isolated from porcine feces.</title>
        <authorList>
            <person name="Oh B.S."/>
            <person name="Lee J.H."/>
        </authorList>
    </citation>
    <scope>NUCLEOTIDE SEQUENCE [LARGE SCALE GENOMIC DNA]</scope>
    <source>
        <strain evidence="1 2">AGMB00832</strain>
    </source>
</reference>
<dbReference type="RefSeq" id="WP_216245045.1">
    <property type="nucleotide sequence ID" value="NZ_JABACJ020000031.1"/>
</dbReference>
<dbReference type="PANTHER" id="PTHR37816">
    <property type="entry name" value="YALI0E33011P"/>
    <property type="match status" value="1"/>
</dbReference>
<evidence type="ECO:0000313" key="2">
    <source>
        <dbReference type="Proteomes" id="UP000723714"/>
    </source>
</evidence>
<accession>A0ABS6D9Q2</accession>
<evidence type="ECO:0000313" key="1">
    <source>
        <dbReference type="EMBL" id="MBU3878343.1"/>
    </source>
</evidence>
<organism evidence="1 2">
    <name type="scientific">Faecalicatena faecalis</name>
    <dbReference type="NCBI Taxonomy" id="2726362"/>
    <lineage>
        <taxon>Bacteria</taxon>
        <taxon>Bacillati</taxon>
        <taxon>Bacillota</taxon>
        <taxon>Clostridia</taxon>
        <taxon>Lachnospirales</taxon>
        <taxon>Lachnospiraceae</taxon>
        <taxon>Faecalicatena</taxon>
    </lineage>
</organism>
<dbReference type="Pfam" id="PF13238">
    <property type="entry name" value="AAA_18"/>
    <property type="match status" value="1"/>
</dbReference>
<gene>
    <name evidence="1" type="ORF">HGO97_021295</name>
</gene>